<sequence>MYLLLFVVYVAAEIAVLAWLGSTVGALATVLIFLAVNVAGYMVLGAQGRRALRGLGKLRSGPLPPTGSPDKVLTDGALIGAGAGLVLIPGLITTVLGVVLLLPSRALLRPVVRALAARTARNHAATWRGQRLVVVDGQVVGHTVVGSAPHLPGGYDGTGRGPTGPTRPDIVDGEILEGEIVDTPRRPHTP</sequence>
<evidence type="ECO:0000256" key="1">
    <source>
        <dbReference type="SAM" id="MobiDB-lite"/>
    </source>
</evidence>
<dbReference type="NCBIfam" id="NF008528">
    <property type="entry name" value="PRK11463.1-2"/>
    <property type="match status" value="1"/>
</dbReference>
<dbReference type="GO" id="GO:0016020">
    <property type="term" value="C:membrane"/>
    <property type="evidence" value="ECO:0007669"/>
    <property type="project" value="InterPro"/>
</dbReference>
<keyword evidence="4" id="KW-1185">Reference proteome</keyword>
<dbReference type="RefSeq" id="WP_072698166.1">
    <property type="nucleotide sequence ID" value="NZ_JAFBBL010000001.1"/>
</dbReference>
<dbReference type="STRING" id="1219011.GCA_001895045_00134"/>
<dbReference type="PANTHER" id="PTHR35335:SF1">
    <property type="entry name" value="UPF0716 PROTEIN FXSA"/>
    <property type="match status" value="1"/>
</dbReference>
<dbReference type="Pfam" id="PF04186">
    <property type="entry name" value="FxsA"/>
    <property type="match status" value="1"/>
</dbReference>
<dbReference type="InterPro" id="IPR007313">
    <property type="entry name" value="FxsA"/>
</dbReference>
<feature type="transmembrane region" description="Helical" evidence="2">
    <location>
        <begin position="77"/>
        <end position="102"/>
    </location>
</feature>
<feature type="region of interest" description="Disordered" evidence="1">
    <location>
        <begin position="147"/>
        <end position="171"/>
    </location>
</feature>
<evidence type="ECO:0000313" key="3">
    <source>
        <dbReference type="EMBL" id="SQI28664.1"/>
    </source>
</evidence>
<name>A0A2X4WX31_9NOCA</name>
<reference evidence="3 4" key="1">
    <citation type="submission" date="2018-06" db="EMBL/GenBank/DDBJ databases">
        <authorList>
            <consortium name="Pathogen Informatics"/>
            <person name="Doyle S."/>
        </authorList>
    </citation>
    <scope>NUCLEOTIDE SEQUENCE [LARGE SCALE GENOMIC DNA]</scope>
    <source>
        <strain evidence="3 4">NCTC10994</strain>
    </source>
</reference>
<organism evidence="3 4">
    <name type="scientific">Rhodococcus coprophilus</name>
    <dbReference type="NCBI Taxonomy" id="38310"/>
    <lineage>
        <taxon>Bacteria</taxon>
        <taxon>Bacillati</taxon>
        <taxon>Actinomycetota</taxon>
        <taxon>Actinomycetes</taxon>
        <taxon>Mycobacteriales</taxon>
        <taxon>Nocardiaceae</taxon>
        <taxon>Rhodococcus</taxon>
    </lineage>
</organism>
<dbReference type="PANTHER" id="PTHR35335">
    <property type="entry name" value="UPF0716 PROTEIN FXSA"/>
    <property type="match status" value="1"/>
</dbReference>
<protein>
    <submittedName>
        <fullName evidence="3">Phage T7 F exclusion suppressor FxsA</fullName>
    </submittedName>
</protein>
<proteinExistence type="predicted"/>
<dbReference type="Proteomes" id="UP000249091">
    <property type="component" value="Chromosome 1"/>
</dbReference>
<dbReference type="AlphaFoldDB" id="A0A2X4WX31"/>
<feature type="transmembrane region" description="Helical" evidence="2">
    <location>
        <begin position="22"/>
        <end position="44"/>
    </location>
</feature>
<accession>A0A2X4WX31</accession>
<dbReference type="KEGG" id="rcr:NCTC10994_00414"/>
<dbReference type="EMBL" id="LS483468">
    <property type="protein sequence ID" value="SQI28664.1"/>
    <property type="molecule type" value="Genomic_DNA"/>
</dbReference>
<evidence type="ECO:0000313" key="4">
    <source>
        <dbReference type="Proteomes" id="UP000249091"/>
    </source>
</evidence>
<evidence type="ECO:0000256" key="2">
    <source>
        <dbReference type="SAM" id="Phobius"/>
    </source>
</evidence>
<keyword evidence="2" id="KW-1133">Transmembrane helix</keyword>
<keyword evidence="2" id="KW-0812">Transmembrane</keyword>
<keyword evidence="2" id="KW-0472">Membrane</keyword>
<gene>
    <name evidence="3" type="ORF">NCTC10994_00414</name>
</gene>